<name>A0A803R0H4_CANSA</name>
<accession>A0A803R0H4</accession>
<dbReference type="Gramene" id="novel_model_3603_5bd9a17a">
    <property type="protein sequence ID" value="cds.novel_model_3603_5bd9a17a"/>
    <property type="gene ID" value="novel_gene_1918_5bd9a17a"/>
</dbReference>
<reference evidence="1" key="1">
    <citation type="submission" date="2018-11" db="EMBL/GenBank/DDBJ databases">
        <authorList>
            <person name="Grassa J C."/>
        </authorList>
    </citation>
    <scope>NUCLEOTIDE SEQUENCE [LARGE SCALE GENOMIC DNA]</scope>
</reference>
<dbReference type="EnsemblPlants" id="novel_model_3603_5bd9a17a">
    <property type="protein sequence ID" value="cds.novel_model_3603_5bd9a17a"/>
    <property type="gene ID" value="novel_gene_1918_5bd9a17a"/>
</dbReference>
<keyword evidence="2" id="KW-1185">Reference proteome</keyword>
<organism evidence="1 2">
    <name type="scientific">Cannabis sativa</name>
    <name type="common">Hemp</name>
    <name type="synonym">Marijuana</name>
    <dbReference type="NCBI Taxonomy" id="3483"/>
    <lineage>
        <taxon>Eukaryota</taxon>
        <taxon>Viridiplantae</taxon>
        <taxon>Streptophyta</taxon>
        <taxon>Embryophyta</taxon>
        <taxon>Tracheophyta</taxon>
        <taxon>Spermatophyta</taxon>
        <taxon>Magnoliopsida</taxon>
        <taxon>eudicotyledons</taxon>
        <taxon>Gunneridae</taxon>
        <taxon>Pentapetalae</taxon>
        <taxon>rosids</taxon>
        <taxon>fabids</taxon>
        <taxon>Rosales</taxon>
        <taxon>Cannabaceae</taxon>
        <taxon>Cannabis</taxon>
    </lineage>
</organism>
<sequence length="61" mass="7080">MGPINRRAAVPLRLTSTLEFRNEVRAGLRLSSRESERMKIVHIRAVRSGAYSLWACWTYFV</sequence>
<evidence type="ECO:0000313" key="1">
    <source>
        <dbReference type="EnsemblPlants" id="cds.novel_model_3603_5bd9a17a"/>
    </source>
</evidence>
<protein>
    <submittedName>
        <fullName evidence="1">Uncharacterized protein</fullName>
    </submittedName>
</protein>
<evidence type="ECO:0000313" key="2">
    <source>
        <dbReference type="Proteomes" id="UP000596661"/>
    </source>
</evidence>
<reference evidence="1" key="2">
    <citation type="submission" date="2021-03" db="UniProtKB">
        <authorList>
            <consortium name="EnsemblPlants"/>
        </authorList>
    </citation>
    <scope>IDENTIFICATION</scope>
</reference>
<dbReference type="Proteomes" id="UP000596661">
    <property type="component" value="Chromosome 3"/>
</dbReference>
<dbReference type="AlphaFoldDB" id="A0A803R0H4"/>
<dbReference type="EMBL" id="UZAU01000307">
    <property type="status" value="NOT_ANNOTATED_CDS"/>
    <property type="molecule type" value="Genomic_DNA"/>
</dbReference>
<proteinExistence type="predicted"/>